<feature type="binding site" evidence="11">
    <location>
        <position position="83"/>
    </location>
    <ligand>
        <name>glycerol</name>
        <dbReference type="ChEBI" id="CHEBI:17754"/>
    </ligand>
</feature>
<dbReference type="HAMAP" id="MF_00186">
    <property type="entry name" value="Glycerol_kin"/>
    <property type="match status" value="1"/>
</dbReference>
<evidence type="ECO:0000256" key="11">
    <source>
        <dbReference type="HAMAP-Rule" id="MF_00186"/>
    </source>
</evidence>
<dbReference type="NCBIfam" id="TIGR01311">
    <property type="entry name" value="glycerol_kin"/>
    <property type="match status" value="1"/>
</dbReference>
<dbReference type="PROSITE" id="PS00933">
    <property type="entry name" value="FGGY_KINASES_1"/>
    <property type="match status" value="1"/>
</dbReference>
<feature type="binding site" evidence="11">
    <location>
        <position position="306"/>
    </location>
    <ligand>
        <name>ADP</name>
        <dbReference type="ChEBI" id="CHEBI:456216"/>
    </ligand>
</feature>
<feature type="domain" description="Carbohydrate kinase FGGY N-terminal" evidence="13">
    <location>
        <begin position="4"/>
        <end position="249"/>
    </location>
</feature>
<evidence type="ECO:0000256" key="8">
    <source>
        <dbReference type="ARBA" id="ARBA00052101"/>
    </source>
</evidence>
<reference evidence="15" key="1">
    <citation type="journal article" date="2021" name="PeerJ">
        <title>Extensive microbial diversity within the chicken gut microbiome revealed by metagenomics and culture.</title>
        <authorList>
            <person name="Gilroy R."/>
            <person name="Ravi A."/>
            <person name="Getino M."/>
            <person name="Pursley I."/>
            <person name="Horton D.L."/>
            <person name="Alikhan N.F."/>
            <person name="Baker D."/>
            <person name="Gharbi K."/>
            <person name="Hall N."/>
            <person name="Watson M."/>
            <person name="Adriaenssens E.M."/>
            <person name="Foster-Nyarko E."/>
            <person name="Jarju S."/>
            <person name="Secka A."/>
            <person name="Antonio M."/>
            <person name="Oren A."/>
            <person name="Chaudhuri R.R."/>
            <person name="La Ragione R."/>
            <person name="Hildebrand F."/>
            <person name="Pallen M.J."/>
        </authorList>
    </citation>
    <scope>NUCLEOTIDE SEQUENCE</scope>
    <source>
        <strain evidence="15">811</strain>
    </source>
</reference>
<feature type="binding site" evidence="11">
    <location>
        <position position="242"/>
    </location>
    <ligand>
        <name>glycerol</name>
        <dbReference type="ChEBI" id="CHEBI:17754"/>
    </ligand>
</feature>
<feature type="binding site" evidence="11">
    <location>
        <position position="243"/>
    </location>
    <ligand>
        <name>glycerol</name>
        <dbReference type="ChEBI" id="CHEBI:17754"/>
    </ligand>
</feature>
<dbReference type="EC" id="2.7.1.30" evidence="11"/>
<evidence type="ECO:0000256" key="12">
    <source>
        <dbReference type="RuleBase" id="RU003733"/>
    </source>
</evidence>
<feature type="binding site" evidence="11">
    <location>
        <position position="264"/>
    </location>
    <ligand>
        <name>ATP</name>
        <dbReference type="ChEBI" id="CHEBI:30616"/>
    </ligand>
</feature>
<dbReference type="InterPro" id="IPR043129">
    <property type="entry name" value="ATPase_NBD"/>
</dbReference>
<evidence type="ECO:0000256" key="2">
    <source>
        <dbReference type="ARBA" id="ARBA00009156"/>
    </source>
</evidence>
<dbReference type="Proteomes" id="UP000824204">
    <property type="component" value="Unassembled WGS sequence"/>
</dbReference>
<dbReference type="GO" id="GO:0004370">
    <property type="term" value="F:glycerol kinase activity"/>
    <property type="evidence" value="ECO:0007669"/>
    <property type="project" value="UniProtKB-UniRule"/>
</dbReference>
<evidence type="ECO:0000256" key="5">
    <source>
        <dbReference type="ARBA" id="ARBA00022777"/>
    </source>
</evidence>
<feature type="binding site" evidence="11">
    <location>
        <position position="13"/>
    </location>
    <ligand>
        <name>ATP</name>
        <dbReference type="ChEBI" id="CHEBI:30616"/>
    </ligand>
</feature>
<evidence type="ECO:0000256" key="1">
    <source>
        <dbReference type="ARBA" id="ARBA00005190"/>
    </source>
</evidence>
<accession>A0A9D1V927</accession>
<evidence type="ECO:0000313" key="16">
    <source>
        <dbReference type="Proteomes" id="UP000824204"/>
    </source>
</evidence>
<dbReference type="InterPro" id="IPR018484">
    <property type="entry name" value="FGGY_N"/>
</dbReference>
<evidence type="ECO:0000259" key="14">
    <source>
        <dbReference type="Pfam" id="PF02782"/>
    </source>
</evidence>
<sequence length="495" mass="54285">MKKYIAALDQGTTSSRTIIFDKNGNIVAKSMKEFPQCYPKPGWVEHDPREILASQAGSFREALKEAGIGADELAAIGIANQRETVVVWDKFTGKPVYNAIVWQCRRTSSYCEKMKARHAETVYAKTGLNIDAYFSASKIRWILDNVPFARTRAEKGELLFGTIDTYLVWNLTGGKVFATDYTNASRTMLFNIHTLEWDERLCKLFSIPMQMLPKVLPSGADFGCTEEKLFGCSIPIRAVAGDQQAALFGQLCFGQGEAKNTYGTGCFLLMNTGKNAITSQNGLITTLAADLERPDYVLEGSVFVGGAVVQWLRDGLGVISQSSETEELALSVEDTGGVCFVPAFVGLGAPHWDSECRGMLSGITRGTTRAHIVRAALESIALQTFDVVHAMEQDLRTEIKFLCADGGASANAFLMQFQADILGVPVLRPKVMETTALGAAYLAGLTCGYFKDKSSLCEQVCERTVFSPGLDDARRAEKLLAWEEAISRTRFRARP</sequence>
<comment type="similarity">
    <text evidence="2 11 12">Belongs to the FGGY kinase family.</text>
</comment>
<name>A0A9D1V927_9FIRM</name>
<dbReference type="InterPro" id="IPR000577">
    <property type="entry name" value="Carb_kinase_FGGY"/>
</dbReference>
<feature type="binding site" evidence="11">
    <location>
        <position position="264"/>
    </location>
    <ligand>
        <name>ADP</name>
        <dbReference type="ChEBI" id="CHEBI:456216"/>
    </ligand>
</feature>
<comment type="catalytic activity">
    <reaction evidence="8 11">
        <text>glycerol + ATP = sn-glycerol 3-phosphate + ADP + H(+)</text>
        <dbReference type="Rhea" id="RHEA:21644"/>
        <dbReference type="ChEBI" id="CHEBI:15378"/>
        <dbReference type="ChEBI" id="CHEBI:17754"/>
        <dbReference type="ChEBI" id="CHEBI:30616"/>
        <dbReference type="ChEBI" id="CHEBI:57597"/>
        <dbReference type="ChEBI" id="CHEBI:456216"/>
        <dbReference type="EC" id="2.7.1.30"/>
    </reaction>
</comment>
<dbReference type="Pfam" id="PF02782">
    <property type="entry name" value="FGGY_C"/>
    <property type="match status" value="1"/>
</dbReference>
<keyword evidence="4 11" id="KW-0547">Nucleotide-binding</keyword>
<dbReference type="SUPFAM" id="SSF53067">
    <property type="entry name" value="Actin-like ATPase domain"/>
    <property type="match status" value="2"/>
</dbReference>
<reference evidence="15" key="2">
    <citation type="submission" date="2021-04" db="EMBL/GenBank/DDBJ databases">
        <authorList>
            <person name="Gilroy R."/>
        </authorList>
    </citation>
    <scope>NUCLEOTIDE SEQUENCE</scope>
    <source>
        <strain evidence="15">811</strain>
    </source>
</reference>
<feature type="binding site" evidence="11">
    <location>
        <position position="411"/>
    </location>
    <ligand>
        <name>ADP</name>
        <dbReference type="ChEBI" id="CHEBI:456216"/>
    </ligand>
</feature>
<evidence type="ECO:0000256" key="6">
    <source>
        <dbReference type="ARBA" id="ARBA00022798"/>
    </source>
</evidence>
<evidence type="ECO:0000259" key="13">
    <source>
        <dbReference type="Pfam" id="PF00370"/>
    </source>
</evidence>
<feature type="binding site" evidence="11">
    <location>
        <position position="12"/>
    </location>
    <ligand>
        <name>sn-glycerol 3-phosphate</name>
        <dbReference type="ChEBI" id="CHEBI:57597"/>
    </ligand>
</feature>
<dbReference type="InterPro" id="IPR005999">
    <property type="entry name" value="Glycerol_kin"/>
</dbReference>
<comment type="activity regulation">
    <text evidence="11">Activated by phosphorylation and inhibited by fructose 1,6-bisphosphate (FBP).</text>
</comment>
<feature type="binding site" evidence="11">
    <location>
        <position position="16"/>
    </location>
    <ligand>
        <name>ADP</name>
        <dbReference type="ChEBI" id="CHEBI:456216"/>
    </ligand>
</feature>
<feature type="binding site" evidence="11">
    <location>
        <position position="83"/>
    </location>
    <ligand>
        <name>sn-glycerol 3-phosphate</name>
        <dbReference type="ChEBI" id="CHEBI:57597"/>
    </ligand>
</feature>
<evidence type="ECO:0000313" key="15">
    <source>
        <dbReference type="EMBL" id="HIX08248.1"/>
    </source>
</evidence>
<dbReference type="Pfam" id="PF00370">
    <property type="entry name" value="FGGY_N"/>
    <property type="match status" value="1"/>
</dbReference>
<feature type="binding site" evidence="11">
    <location>
        <position position="82"/>
    </location>
    <ligand>
        <name>sn-glycerol 3-phosphate</name>
        <dbReference type="ChEBI" id="CHEBI:57597"/>
    </ligand>
</feature>
<feature type="binding site" evidence="11">
    <location>
        <position position="310"/>
    </location>
    <ligand>
        <name>ATP</name>
        <dbReference type="ChEBI" id="CHEBI:30616"/>
    </ligand>
</feature>
<comment type="pathway">
    <text evidence="1 11">Polyol metabolism; glycerol degradation via glycerol kinase pathway; sn-glycerol 3-phosphate from glycerol: step 1/1.</text>
</comment>
<feature type="domain" description="Carbohydrate kinase FGGY C-terminal" evidence="14">
    <location>
        <begin position="259"/>
        <end position="445"/>
    </location>
</feature>
<evidence type="ECO:0000256" key="4">
    <source>
        <dbReference type="ARBA" id="ARBA00022741"/>
    </source>
</evidence>
<feature type="binding site" evidence="11">
    <location>
        <position position="12"/>
    </location>
    <ligand>
        <name>ATP</name>
        <dbReference type="ChEBI" id="CHEBI:30616"/>
    </ligand>
</feature>
<organism evidence="15 16">
    <name type="scientific">Candidatus Borkfalkia faecipullorum</name>
    <dbReference type="NCBI Taxonomy" id="2838510"/>
    <lineage>
        <taxon>Bacteria</taxon>
        <taxon>Bacillati</taxon>
        <taxon>Bacillota</taxon>
        <taxon>Clostridia</taxon>
        <taxon>Christensenellales</taxon>
        <taxon>Christensenellaceae</taxon>
        <taxon>Candidatus Borkfalkia</taxon>
    </lineage>
</organism>
<dbReference type="GO" id="GO:0019563">
    <property type="term" value="P:glycerol catabolic process"/>
    <property type="evidence" value="ECO:0007669"/>
    <property type="project" value="UniProtKB-UniRule"/>
</dbReference>
<dbReference type="FunFam" id="3.30.420.40:FF:000007">
    <property type="entry name" value="Glycerol kinase"/>
    <property type="match status" value="1"/>
</dbReference>
<dbReference type="GO" id="GO:0006072">
    <property type="term" value="P:glycerol-3-phosphate metabolic process"/>
    <property type="evidence" value="ECO:0007669"/>
    <property type="project" value="InterPro"/>
</dbReference>
<feature type="binding site" evidence="11">
    <location>
        <position position="242"/>
    </location>
    <ligand>
        <name>sn-glycerol 3-phosphate</name>
        <dbReference type="ChEBI" id="CHEBI:57597"/>
    </ligand>
</feature>
<dbReference type="PIRSF" id="PIRSF000538">
    <property type="entry name" value="GlpK"/>
    <property type="match status" value="1"/>
</dbReference>
<feature type="binding site" evidence="11">
    <location>
        <position position="82"/>
    </location>
    <ligand>
        <name>glycerol</name>
        <dbReference type="ChEBI" id="CHEBI:17754"/>
    </ligand>
</feature>
<dbReference type="NCBIfam" id="NF000756">
    <property type="entry name" value="PRK00047.1"/>
    <property type="match status" value="1"/>
</dbReference>
<keyword evidence="6 11" id="KW-0319">Glycerol metabolism</keyword>
<evidence type="ECO:0000256" key="10">
    <source>
        <dbReference type="ARBA" id="ARBA00063665"/>
    </source>
</evidence>
<feature type="binding site" evidence="11">
    <location>
        <position position="133"/>
    </location>
    <ligand>
        <name>sn-glycerol 3-phosphate</name>
        <dbReference type="ChEBI" id="CHEBI:57597"/>
    </ligand>
</feature>
<dbReference type="PANTHER" id="PTHR10196:SF69">
    <property type="entry name" value="GLYCEROL KINASE"/>
    <property type="match status" value="1"/>
</dbReference>
<feature type="binding site" evidence="11">
    <location>
        <position position="12"/>
    </location>
    <ligand>
        <name>ADP</name>
        <dbReference type="ChEBI" id="CHEBI:456216"/>
    </ligand>
</feature>
<feature type="binding site" evidence="11">
    <location>
        <position position="14"/>
    </location>
    <ligand>
        <name>ATP</name>
        <dbReference type="ChEBI" id="CHEBI:30616"/>
    </ligand>
</feature>
<protein>
    <recommendedName>
        <fullName evidence="11">Glycerol kinase</fullName>
        <ecNumber evidence="11">2.7.1.30</ecNumber>
    </recommendedName>
    <alternativeName>
        <fullName evidence="11">ATP:glycerol 3-phosphotransferase</fullName>
    </alternativeName>
    <alternativeName>
        <fullName evidence="11">Glycerokinase</fullName>
        <shortName evidence="11">GK</shortName>
    </alternativeName>
</protein>
<dbReference type="PANTHER" id="PTHR10196">
    <property type="entry name" value="SUGAR KINASE"/>
    <property type="match status" value="1"/>
</dbReference>
<dbReference type="CDD" id="cd07786">
    <property type="entry name" value="FGGY_EcGK_like"/>
    <property type="match status" value="1"/>
</dbReference>
<dbReference type="GO" id="GO:0005829">
    <property type="term" value="C:cytosol"/>
    <property type="evidence" value="ECO:0007669"/>
    <property type="project" value="TreeGrafter"/>
</dbReference>
<feature type="binding site" evidence="11">
    <location>
        <position position="407"/>
    </location>
    <ligand>
        <name>ADP</name>
        <dbReference type="ChEBI" id="CHEBI:456216"/>
    </ligand>
</feature>
<feature type="binding site" evidence="11">
    <location>
        <position position="306"/>
    </location>
    <ligand>
        <name>ATP</name>
        <dbReference type="ChEBI" id="CHEBI:30616"/>
    </ligand>
</feature>
<evidence type="ECO:0000256" key="9">
    <source>
        <dbReference type="ARBA" id="ARBA00054633"/>
    </source>
</evidence>
<evidence type="ECO:0000256" key="7">
    <source>
        <dbReference type="ARBA" id="ARBA00022840"/>
    </source>
</evidence>
<dbReference type="InterPro" id="IPR018485">
    <property type="entry name" value="FGGY_C"/>
</dbReference>
<dbReference type="Gene3D" id="3.30.420.40">
    <property type="match status" value="2"/>
</dbReference>
<dbReference type="FunFam" id="3.30.420.40:FF:000008">
    <property type="entry name" value="Glycerol kinase"/>
    <property type="match status" value="1"/>
</dbReference>
<evidence type="ECO:0000256" key="3">
    <source>
        <dbReference type="ARBA" id="ARBA00022679"/>
    </source>
</evidence>
<keyword evidence="5 11" id="KW-0418">Kinase</keyword>
<dbReference type="AlphaFoldDB" id="A0A9D1V927"/>
<feature type="binding site" evidence="11">
    <location>
        <position position="133"/>
    </location>
    <ligand>
        <name>glycerol</name>
        <dbReference type="ChEBI" id="CHEBI:17754"/>
    </ligand>
</feature>
<keyword evidence="3 11" id="KW-0808">Transferase</keyword>
<comment type="subunit">
    <text evidence="10 11">Homotetramer and homodimer (in equilibrium).</text>
</comment>
<gene>
    <name evidence="11 15" type="primary">glpK</name>
    <name evidence="15" type="ORF">H9741_07250</name>
</gene>
<comment type="function">
    <text evidence="9 11">Key enzyme in the regulation of glycerol uptake and metabolism. Catalyzes the phosphorylation of glycerol to yield sn-glycerol 3-phosphate.</text>
</comment>
<proteinExistence type="inferred from homology"/>
<feature type="binding site" evidence="11">
    <location>
        <position position="407"/>
    </location>
    <ligand>
        <name>ATP</name>
        <dbReference type="ChEBI" id="CHEBI:30616"/>
    </ligand>
</feature>
<comment type="caution">
    <text evidence="15">The sequence shown here is derived from an EMBL/GenBank/DDBJ whole genome shotgun (WGS) entry which is preliminary data.</text>
</comment>
<keyword evidence="7 11" id="KW-0067">ATP-binding</keyword>
<dbReference type="GO" id="GO:0005524">
    <property type="term" value="F:ATP binding"/>
    <property type="evidence" value="ECO:0007669"/>
    <property type="project" value="UniProtKB-UniRule"/>
</dbReference>
<dbReference type="InterPro" id="IPR018483">
    <property type="entry name" value="Carb_kinase_FGGY_CS"/>
</dbReference>
<dbReference type="PROSITE" id="PS00445">
    <property type="entry name" value="FGGY_KINASES_2"/>
    <property type="match status" value="1"/>
</dbReference>
<dbReference type="EMBL" id="DXFX01000093">
    <property type="protein sequence ID" value="HIX08248.1"/>
    <property type="molecule type" value="Genomic_DNA"/>
</dbReference>